<feature type="region of interest" description="Disordered" evidence="1">
    <location>
        <begin position="1"/>
        <end position="25"/>
    </location>
</feature>
<dbReference type="RefSeq" id="WP_022919904.1">
    <property type="nucleotide sequence ID" value="NZ_BMLB01000008.1"/>
</dbReference>
<dbReference type="EMBL" id="BMLB01000008">
    <property type="protein sequence ID" value="GGK82434.1"/>
    <property type="molecule type" value="Genomic_DNA"/>
</dbReference>
<reference evidence="3" key="1">
    <citation type="journal article" date="2019" name="Int. J. Syst. Evol. Microbiol.">
        <title>The Global Catalogue of Microorganisms (GCM) 10K type strain sequencing project: providing services to taxonomists for standard genome sequencing and annotation.</title>
        <authorList>
            <consortium name="The Broad Institute Genomics Platform"/>
            <consortium name="The Broad Institute Genome Sequencing Center for Infectious Disease"/>
            <person name="Wu L."/>
            <person name="Ma J."/>
        </authorList>
    </citation>
    <scope>NUCLEOTIDE SEQUENCE [LARGE SCALE GENOMIC DNA]</scope>
    <source>
        <strain evidence="3">CGMCC 1.5362</strain>
    </source>
</reference>
<feature type="compositionally biased region" description="Basic residues" evidence="1">
    <location>
        <begin position="14"/>
        <end position="25"/>
    </location>
</feature>
<name>A0ABQ2FEN9_9MICO</name>
<proteinExistence type="predicted"/>
<evidence type="ECO:0000256" key="1">
    <source>
        <dbReference type="SAM" id="MobiDB-lite"/>
    </source>
</evidence>
<accession>A0ABQ2FEN9</accession>
<keyword evidence="3" id="KW-1185">Reference proteome</keyword>
<comment type="caution">
    <text evidence="2">The sequence shown here is derived from an EMBL/GenBank/DDBJ whole genome shotgun (WGS) entry which is preliminary data.</text>
</comment>
<organism evidence="2 3">
    <name type="scientific">Ornithinimicrobium pekingense</name>
    <dbReference type="NCBI Taxonomy" id="384677"/>
    <lineage>
        <taxon>Bacteria</taxon>
        <taxon>Bacillati</taxon>
        <taxon>Actinomycetota</taxon>
        <taxon>Actinomycetes</taxon>
        <taxon>Micrococcales</taxon>
        <taxon>Ornithinimicrobiaceae</taxon>
        <taxon>Ornithinimicrobium</taxon>
    </lineage>
</organism>
<evidence type="ECO:0000313" key="2">
    <source>
        <dbReference type="EMBL" id="GGK82434.1"/>
    </source>
</evidence>
<evidence type="ECO:0000313" key="3">
    <source>
        <dbReference type="Proteomes" id="UP000662111"/>
    </source>
</evidence>
<evidence type="ECO:0008006" key="4">
    <source>
        <dbReference type="Google" id="ProtNLM"/>
    </source>
</evidence>
<gene>
    <name evidence="2" type="ORF">GCM10011509_33720</name>
</gene>
<sequence length="82" mass="9328">MSAEPSASPFGSHLRARRIRGAERRRRVRAELADDQDGVVSMRQLRDIGLTYEEVRAEVRAGRWHKVGLRTVSVMGDRPVNE</sequence>
<protein>
    <recommendedName>
        <fullName evidence="4">DUF1127 domain-containing protein</fullName>
    </recommendedName>
</protein>
<dbReference type="Proteomes" id="UP000662111">
    <property type="component" value="Unassembled WGS sequence"/>
</dbReference>